<reference evidence="2 3" key="1">
    <citation type="journal article" date="2021" name="Elife">
        <title>Chloroplast acquisition without the gene transfer in kleptoplastic sea slugs, Plakobranchus ocellatus.</title>
        <authorList>
            <person name="Maeda T."/>
            <person name="Takahashi S."/>
            <person name="Yoshida T."/>
            <person name="Shimamura S."/>
            <person name="Takaki Y."/>
            <person name="Nagai Y."/>
            <person name="Toyoda A."/>
            <person name="Suzuki Y."/>
            <person name="Arimoto A."/>
            <person name="Ishii H."/>
            <person name="Satoh N."/>
            <person name="Nishiyama T."/>
            <person name="Hasebe M."/>
            <person name="Maruyama T."/>
            <person name="Minagawa J."/>
            <person name="Obokata J."/>
            <person name="Shigenobu S."/>
        </authorList>
    </citation>
    <scope>NUCLEOTIDE SEQUENCE [LARGE SCALE GENOMIC DNA]</scope>
</reference>
<dbReference type="AlphaFoldDB" id="A0AAV3XW79"/>
<feature type="region of interest" description="Disordered" evidence="1">
    <location>
        <begin position="50"/>
        <end position="74"/>
    </location>
</feature>
<keyword evidence="3" id="KW-1185">Reference proteome</keyword>
<gene>
    <name evidence="2" type="ORF">PoB_000117000</name>
</gene>
<name>A0AAV3XW79_9GAST</name>
<comment type="caution">
    <text evidence="2">The sequence shown here is derived from an EMBL/GenBank/DDBJ whole genome shotgun (WGS) entry which is preliminary data.</text>
</comment>
<protein>
    <submittedName>
        <fullName evidence="2">Uncharacterized protein</fullName>
    </submittedName>
</protein>
<dbReference type="EMBL" id="BLXT01000154">
    <property type="protein sequence ID" value="GFN74664.1"/>
    <property type="molecule type" value="Genomic_DNA"/>
</dbReference>
<organism evidence="2 3">
    <name type="scientific">Plakobranchus ocellatus</name>
    <dbReference type="NCBI Taxonomy" id="259542"/>
    <lineage>
        <taxon>Eukaryota</taxon>
        <taxon>Metazoa</taxon>
        <taxon>Spiralia</taxon>
        <taxon>Lophotrochozoa</taxon>
        <taxon>Mollusca</taxon>
        <taxon>Gastropoda</taxon>
        <taxon>Heterobranchia</taxon>
        <taxon>Euthyneura</taxon>
        <taxon>Panpulmonata</taxon>
        <taxon>Sacoglossa</taxon>
        <taxon>Placobranchoidea</taxon>
        <taxon>Plakobranchidae</taxon>
        <taxon>Plakobranchus</taxon>
    </lineage>
</organism>
<accession>A0AAV3XW79</accession>
<sequence>MKPILANRNISMTTKIRSKRASLKTNGNDQNDSSKISLLADCLRLLWNPTAHKTRGSSTTEDPTAGQWGPTVAT</sequence>
<evidence type="ECO:0000313" key="3">
    <source>
        <dbReference type="Proteomes" id="UP000735302"/>
    </source>
</evidence>
<evidence type="ECO:0000313" key="2">
    <source>
        <dbReference type="EMBL" id="GFN74664.1"/>
    </source>
</evidence>
<dbReference type="Proteomes" id="UP000735302">
    <property type="component" value="Unassembled WGS sequence"/>
</dbReference>
<feature type="region of interest" description="Disordered" evidence="1">
    <location>
        <begin position="1"/>
        <end position="32"/>
    </location>
</feature>
<feature type="compositionally biased region" description="Polar residues" evidence="1">
    <location>
        <begin position="23"/>
        <end position="32"/>
    </location>
</feature>
<evidence type="ECO:0000256" key="1">
    <source>
        <dbReference type="SAM" id="MobiDB-lite"/>
    </source>
</evidence>
<proteinExistence type="predicted"/>